<accession>A0AAX6DG59</accession>
<dbReference type="Proteomes" id="UP001140949">
    <property type="component" value="Unassembled WGS sequence"/>
</dbReference>
<keyword evidence="3" id="KW-1185">Reference proteome</keyword>
<reference evidence="2" key="1">
    <citation type="journal article" date="2023" name="GigaByte">
        <title>Genome assembly of the bearded iris, Iris pallida Lam.</title>
        <authorList>
            <person name="Bruccoleri R.E."/>
            <person name="Oakeley E.J."/>
            <person name="Faust A.M.E."/>
            <person name="Altorfer M."/>
            <person name="Dessus-Babus S."/>
            <person name="Burckhardt D."/>
            <person name="Oertli M."/>
            <person name="Naumann U."/>
            <person name="Petersen F."/>
            <person name="Wong J."/>
        </authorList>
    </citation>
    <scope>NUCLEOTIDE SEQUENCE</scope>
    <source>
        <strain evidence="2">GSM-AAB239-AS_SAM_17_03QT</strain>
    </source>
</reference>
<comment type="caution">
    <text evidence="2">The sequence shown here is derived from an EMBL/GenBank/DDBJ whole genome shotgun (WGS) entry which is preliminary data.</text>
</comment>
<name>A0AAX6DG59_IRIPA</name>
<dbReference type="InterPro" id="IPR007612">
    <property type="entry name" value="LOR"/>
</dbReference>
<dbReference type="EMBL" id="JANAVB010045020">
    <property type="protein sequence ID" value="KAJ6790756.1"/>
    <property type="molecule type" value="Genomic_DNA"/>
</dbReference>
<sequence>MGKIHPTVSNKSGGAGAVMSGHSSSLPSVWTVWKKSSMTFQGTDGFSVYDGEGRLAFRVDNYSRKHKELLLMDGAGRPLLALRPQVLSIHDQWNGFRSDDGLTKVSSKSQVFSMRRRRSFLLLGGGSGGSNRLEIFTSGGCTTPDFRIEGSFGRRSCRILSRSGDVVAQISRKKAAAGKSVVLGDDVFSLAVRPGADCDMVMAFVVAMDRICPKRNAPVMCY</sequence>
<protein>
    <submittedName>
        <fullName evidence="2">Protein LURP-one-related 12-like</fullName>
    </submittedName>
</protein>
<evidence type="ECO:0000256" key="1">
    <source>
        <dbReference type="ARBA" id="ARBA00005437"/>
    </source>
</evidence>
<dbReference type="Gene3D" id="2.40.160.200">
    <property type="entry name" value="LURP1-related"/>
    <property type="match status" value="1"/>
</dbReference>
<dbReference type="AlphaFoldDB" id="A0AAX6DG59"/>
<gene>
    <name evidence="2" type="ORF">M6B38_247895</name>
</gene>
<evidence type="ECO:0000313" key="3">
    <source>
        <dbReference type="Proteomes" id="UP001140949"/>
    </source>
</evidence>
<dbReference type="InterPro" id="IPR038595">
    <property type="entry name" value="LOR_sf"/>
</dbReference>
<comment type="similarity">
    <text evidence="1">Belongs to the LOR family.</text>
</comment>
<dbReference type="InterPro" id="IPR025659">
    <property type="entry name" value="Tubby-like_C"/>
</dbReference>
<dbReference type="PANTHER" id="PTHR31087:SF95">
    <property type="entry name" value="EXPRESSED PROTEIN"/>
    <property type="match status" value="1"/>
</dbReference>
<organism evidence="2 3">
    <name type="scientific">Iris pallida</name>
    <name type="common">Sweet iris</name>
    <dbReference type="NCBI Taxonomy" id="29817"/>
    <lineage>
        <taxon>Eukaryota</taxon>
        <taxon>Viridiplantae</taxon>
        <taxon>Streptophyta</taxon>
        <taxon>Embryophyta</taxon>
        <taxon>Tracheophyta</taxon>
        <taxon>Spermatophyta</taxon>
        <taxon>Magnoliopsida</taxon>
        <taxon>Liliopsida</taxon>
        <taxon>Asparagales</taxon>
        <taxon>Iridaceae</taxon>
        <taxon>Iridoideae</taxon>
        <taxon>Irideae</taxon>
        <taxon>Iris</taxon>
    </lineage>
</organism>
<evidence type="ECO:0000313" key="2">
    <source>
        <dbReference type="EMBL" id="KAJ6790756.1"/>
    </source>
</evidence>
<dbReference type="PANTHER" id="PTHR31087">
    <property type="match status" value="1"/>
</dbReference>
<dbReference type="SUPFAM" id="SSF54518">
    <property type="entry name" value="Tubby C-terminal domain-like"/>
    <property type="match status" value="1"/>
</dbReference>
<reference evidence="2" key="2">
    <citation type="submission" date="2023-04" db="EMBL/GenBank/DDBJ databases">
        <authorList>
            <person name="Bruccoleri R.E."/>
            <person name="Oakeley E.J."/>
            <person name="Faust A.-M."/>
            <person name="Dessus-Babus S."/>
            <person name="Altorfer M."/>
            <person name="Burckhardt D."/>
            <person name="Oertli M."/>
            <person name="Naumann U."/>
            <person name="Petersen F."/>
            <person name="Wong J."/>
        </authorList>
    </citation>
    <scope>NUCLEOTIDE SEQUENCE</scope>
    <source>
        <strain evidence="2">GSM-AAB239-AS_SAM_17_03QT</strain>
        <tissue evidence="2">Leaf</tissue>
    </source>
</reference>
<proteinExistence type="inferred from homology"/>
<dbReference type="Pfam" id="PF04525">
    <property type="entry name" value="LOR"/>
    <property type="match status" value="1"/>
</dbReference>